<feature type="domain" description="ACB" evidence="4">
    <location>
        <begin position="1"/>
        <end position="91"/>
    </location>
</feature>
<dbReference type="GO" id="GO:0006631">
    <property type="term" value="P:fatty acid metabolic process"/>
    <property type="evidence" value="ECO:0007669"/>
    <property type="project" value="TreeGrafter"/>
</dbReference>
<name>A0A9W7DKL3_9STRA</name>
<comment type="similarity">
    <text evidence="1">Belongs to the ACBP family.</text>
</comment>
<evidence type="ECO:0000313" key="5">
    <source>
        <dbReference type="EMBL" id="GMH46518.1"/>
    </source>
</evidence>
<dbReference type="PANTHER" id="PTHR23310:SF62">
    <property type="entry name" value="ACYL-COA BINDING PROTEIN 1, ISOFORM A"/>
    <property type="match status" value="1"/>
</dbReference>
<dbReference type="Proteomes" id="UP001165082">
    <property type="component" value="Unassembled WGS sequence"/>
</dbReference>
<dbReference type="Pfam" id="PF00887">
    <property type="entry name" value="ACBP"/>
    <property type="match status" value="1"/>
</dbReference>
<dbReference type="InterPro" id="IPR025749">
    <property type="entry name" value="Sphingomyelin_synth-like_dom"/>
</dbReference>
<sequence>MPIFTFEEAVASAKMIPRSTPNDVKVKIYGLYKCATVGPAPLVSRPGPFNFEGRMKWDAWKSAGLASGSTQHSAKDAYRRLVAGMVGGGSAFTPVTLEPKGGSFPPPKPPVAGPLSRAPPNALTLPEEVRLALSKLEEEAGLKLTTVKAVLERVQSELGNTTVHARERLNSNMERVGFSFSFFSVAYLSRLLAALAFLYKDAPISEALFRSLLRGFLLIIQPSSHITCGDMVFSGHACFLTLASLVFHTYCRSPPPRPSPLYALARYAVAAIWALGVVAIVGTKLHYTLDVFLAVLLTVVTWRAFHHAVEVKTLREHYGVIRWMEKESIIEVDERA</sequence>
<dbReference type="InterPro" id="IPR014352">
    <property type="entry name" value="FERM/acyl-CoA-bd_prot_sf"/>
</dbReference>
<evidence type="ECO:0000256" key="2">
    <source>
        <dbReference type="ARBA" id="ARBA00023121"/>
    </source>
</evidence>
<dbReference type="OrthoDB" id="346910at2759"/>
<proteinExistence type="inferred from homology"/>
<evidence type="ECO:0000256" key="1">
    <source>
        <dbReference type="ARBA" id="ARBA00005567"/>
    </source>
</evidence>
<gene>
    <name evidence="5" type="ORF">TrRE_jg8396</name>
</gene>
<feature type="non-terminal residue" evidence="5">
    <location>
        <position position="1"/>
    </location>
</feature>
<keyword evidence="3" id="KW-1133">Transmembrane helix</keyword>
<evidence type="ECO:0000256" key="3">
    <source>
        <dbReference type="SAM" id="Phobius"/>
    </source>
</evidence>
<keyword evidence="6" id="KW-1185">Reference proteome</keyword>
<evidence type="ECO:0000313" key="6">
    <source>
        <dbReference type="Proteomes" id="UP001165082"/>
    </source>
</evidence>
<dbReference type="PROSITE" id="PS51228">
    <property type="entry name" value="ACB_2"/>
    <property type="match status" value="1"/>
</dbReference>
<dbReference type="Gene3D" id="1.20.80.10">
    <property type="match status" value="1"/>
</dbReference>
<feature type="transmembrane region" description="Helical" evidence="3">
    <location>
        <begin position="263"/>
        <end position="281"/>
    </location>
</feature>
<dbReference type="GO" id="GO:0000062">
    <property type="term" value="F:fatty-acyl-CoA binding"/>
    <property type="evidence" value="ECO:0007669"/>
    <property type="project" value="InterPro"/>
</dbReference>
<dbReference type="PRINTS" id="PR00689">
    <property type="entry name" value="ACOABINDINGP"/>
</dbReference>
<keyword evidence="3" id="KW-0472">Membrane</keyword>
<dbReference type="PANTHER" id="PTHR23310">
    <property type="entry name" value="ACYL-COA-BINDING PROTEIN, ACBP"/>
    <property type="match status" value="1"/>
</dbReference>
<feature type="transmembrane region" description="Helical" evidence="3">
    <location>
        <begin position="231"/>
        <end position="251"/>
    </location>
</feature>
<reference evidence="5" key="1">
    <citation type="submission" date="2022-07" db="EMBL/GenBank/DDBJ databases">
        <title>Genome analysis of Parmales, a sister group of diatoms, reveals the evolutionary specialization of diatoms from phago-mixotrophs to photoautotrophs.</title>
        <authorList>
            <person name="Ban H."/>
            <person name="Sato S."/>
            <person name="Yoshikawa S."/>
            <person name="Kazumasa Y."/>
            <person name="Nakamura Y."/>
            <person name="Ichinomiya M."/>
            <person name="Saitoh K."/>
            <person name="Sato N."/>
            <person name="Blanc-Mathieu R."/>
            <person name="Endo H."/>
            <person name="Kuwata A."/>
            <person name="Ogata H."/>
        </authorList>
    </citation>
    <scope>NUCLEOTIDE SEQUENCE</scope>
</reference>
<organism evidence="5 6">
    <name type="scientific">Triparma retinervis</name>
    <dbReference type="NCBI Taxonomy" id="2557542"/>
    <lineage>
        <taxon>Eukaryota</taxon>
        <taxon>Sar</taxon>
        <taxon>Stramenopiles</taxon>
        <taxon>Ochrophyta</taxon>
        <taxon>Bolidophyceae</taxon>
        <taxon>Parmales</taxon>
        <taxon>Triparmaceae</taxon>
        <taxon>Triparma</taxon>
    </lineage>
</organism>
<dbReference type="Pfam" id="PF14360">
    <property type="entry name" value="PAP2_C"/>
    <property type="match status" value="1"/>
</dbReference>
<comment type="caution">
    <text evidence="5">The sequence shown here is derived from an EMBL/GenBank/DDBJ whole genome shotgun (WGS) entry which is preliminary data.</text>
</comment>
<protein>
    <recommendedName>
        <fullName evidence="4">ACB domain-containing protein</fullName>
    </recommendedName>
</protein>
<dbReference type="InterPro" id="IPR035984">
    <property type="entry name" value="Acyl-CoA-binding_sf"/>
</dbReference>
<keyword evidence="3" id="KW-0812">Transmembrane</keyword>
<accession>A0A9W7DKL3</accession>
<feature type="transmembrane region" description="Helical" evidence="3">
    <location>
        <begin position="287"/>
        <end position="305"/>
    </location>
</feature>
<feature type="transmembrane region" description="Helical" evidence="3">
    <location>
        <begin position="176"/>
        <end position="199"/>
    </location>
</feature>
<dbReference type="EMBL" id="BRXZ01000520">
    <property type="protein sequence ID" value="GMH46518.1"/>
    <property type="molecule type" value="Genomic_DNA"/>
</dbReference>
<dbReference type="InterPro" id="IPR000582">
    <property type="entry name" value="Acyl-CoA-binding_protein"/>
</dbReference>
<evidence type="ECO:0000259" key="4">
    <source>
        <dbReference type="PROSITE" id="PS51228"/>
    </source>
</evidence>
<dbReference type="AlphaFoldDB" id="A0A9W7DKL3"/>
<dbReference type="SUPFAM" id="SSF47027">
    <property type="entry name" value="Acyl-CoA binding protein"/>
    <property type="match status" value="1"/>
</dbReference>
<keyword evidence="2" id="KW-0446">Lipid-binding</keyword>